<keyword evidence="2" id="KW-1185">Reference proteome</keyword>
<sequence>MPTKTMKSKNLIIIILLSIQFCFGQKNSAYIEYGVKIYDDNGSFTKDKMFADTFLNAVKEANKLTFGLIISDKGSKFYEVNNGIEQNYEIGLAKIYANYMGIIYNIENDIIKESQLLGNNIFTKENKIENWILTTETKIIDSYICFKATNTYTVINPKGTFKYPVTAWYCPKLPYSYGPNGYGNLPGLILELQVRNVNFGIKKITLESDLQFNLEFLKTAKILTEEELNKKLDEFNNFEGK</sequence>
<dbReference type="Pfam" id="PF09697">
    <property type="entry name" value="Porph_ging"/>
    <property type="match status" value="1"/>
</dbReference>
<reference evidence="1 2" key="1">
    <citation type="submission" date="2019-03" db="EMBL/GenBank/DDBJ databases">
        <title>Genomic Encyclopedia of Archaeal and Bacterial Type Strains, Phase II (KMG-II): from individual species to whole genera.</title>
        <authorList>
            <person name="Goeker M."/>
        </authorList>
    </citation>
    <scope>NUCLEOTIDE SEQUENCE [LARGE SCALE GENOMIC DNA]</scope>
    <source>
        <strain evidence="1 2">DSM 25687</strain>
    </source>
</reference>
<dbReference type="AlphaFoldDB" id="A0A4R6QH49"/>
<dbReference type="OrthoDB" id="1429333at2"/>
<name>A0A4R6QH49_9FLAO</name>
<dbReference type="Proteomes" id="UP000295260">
    <property type="component" value="Unassembled WGS sequence"/>
</dbReference>
<evidence type="ECO:0000313" key="2">
    <source>
        <dbReference type="Proteomes" id="UP000295260"/>
    </source>
</evidence>
<accession>A0A4R6QH49</accession>
<gene>
    <name evidence="1" type="ORF">BC748_0243</name>
</gene>
<dbReference type="NCBIfam" id="TIGR01200">
    <property type="entry name" value="GLPGLI"/>
    <property type="match status" value="1"/>
</dbReference>
<protein>
    <submittedName>
        <fullName evidence="1">GLPGLI family protein</fullName>
    </submittedName>
</protein>
<proteinExistence type="predicted"/>
<dbReference type="InterPro" id="IPR005901">
    <property type="entry name" value="GLPGLI"/>
</dbReference>
<dbReference type="EMBL" id="SNXR01000009">
    <property type="protein sequence ID" value="TDP61315.1"/>
    <property type="molecule type" value="Genomic_DNA"/>
</dbReference>
<organism evidence="1 2">
    <name type="scientific">Flavobacterium dankookense</name>
    <dbReference type="NCBI Taxonomy" id="706186"/>
    <lineage>
        <taxon>Bacteria</taxon>
        <taxon>Pseudomonadati</taxon>
        <taxon>Bacteroidota</taxon>
        <taxon>Flavobacteriia</taxon>
        <taxon>Flavobacteriales</taxon>
        <taxon>Flavobacteriaceae</taxon>
        <taxon>Flavobacterium</taxon>
    </lineage>
</organism>
<comment type="caution">
    <text evidence="1">The sequence shown here is derived from an EMBL/GenBank/DDBJ whole genome shotgun (WGS) entry which is preliminary data.</text>
</comment>
<evidence type="ECO:0000313" key="1">
    <source>
        <dbReference type="EMBL" id="TDP61315.1"/>
    </source>
</evidence>